<dbReference type="SMART" id="SM00387">
    <property type="entry name" value="HATPase_c"/>
    <property type="match status" value="1"/>
</dbReference>
<keyword evidence="12 13" id="KW-0472">Membrane</keyword>
<evidence type="ECO:0000256" key="2">
    <source>
        <dbReference type="ARBA" id="ARBA00004651"/>
    </source>
</evidence>
<keyword evidence="19" id="KW-1185">Reference proteome</keyword>
<protein>
    <recommendedName>
        <fullName evidence="13">Sensor histidine kinase</fullName>
        <ecNumber evidence="13">2.7.13.3</ecNumber>
    </recommendedName>
</protein>
<dbReference type="GO" id="GO:0005886">
    <property type="term" value="C:plasma membrane"/>
    <property type="evidence" value="ECO:0007669"/>
    <property type="project" value="UniProtKB-SubCell"/>
</dbReference>
<dbReference type="Proteomes" id="UP000761411">
    <property type="component" value="Unassembled WGS sequence"/>
</dbReference>
<sequence>MKQMTSIRFWFIQTFMILAFIASLILFIGLQIYLYLFPDSGLTTTMTFWLWLYCFVIFTASGFYFSLRGSYLIKGRLTDILLFITTMRRGKFTDRMPTNEKDEIGLISEELNHLSEYLQEQVQSLQRLAEEKTELSKTAKSAAIMEERQRLARDLHDVVSQQLFALSMMSSASLRWFDQEPEKARKQLEQISEIAGKAQEEMRALLLHLRPVQLSGESLCEGIVKLIQELKHKTTLTFEASVDEIDHLSKAAEEHIFRIVQEALSNILRHADATRVKLFLSEENGYIHLYIGDNGKGFDIHEERMTSYGLKTMRERCEQIGGTYNIRSKENEGTYIEIRIPAMRRET</sequence>
<evidence type="ECO:0000256" key="4">
    <source>
        <dbReference type="ARBA" id="ARBA00022553"/>
    </source>
</evidence>
<dbReference type="PANTHER" id="PTHR24421">
    <property type="entry name" value="NITRATE/NITRITE SENSOR PROTEIN NARX-RELATED"/>
    <property type="match status" value="1"/>
</dbReference>
<keyword evidence="14" id="KW-0175">Coiled coil</keyword>
<keyword evidence="8 13" id="KW-0418">Kinase</keyword>
<dbReference type="AlphaFoldDB" id="A0A944CHX4"/>
<feature type="coiled-coil region" evidence="14">
    <location>
        <begin position="111"/>
        <end position="138"/>
    </location>
</feature>
<evidence type="ECO:0000256" key="5">
    <source>
        <dbReference type="ARBA" id="ARBA00022679"/>
    </source>
</evidence>
<evidence type="ECO:0000256" key="7">
    <source>
        <dbReference type="ARBA" id="ARBA00022741"/>
    </source>
</evidence>
<evidence type="ECO:0000256" key="14">
    <source>
        <dbReference type="SAM" id="Coils"/>
    </source>
</evidence>
<evidence type="ECO:0000313" key="18">
    <source>
        <dbReference type="EMBL" id="MBS8262962.1"/>
    </source>
</evidence>
<reference evidence="18 19" key="1">
    <citation type="journal article" date="2021" name="Microorganisms">
        <title>Bacterial Dimethylsulfoniopropionate Biosynthesis in the East China Sea.</title>
        <authorList>
            <person name="Liu J."/>
            <person name="Zhang Y."/>
            <person name="Liu J."/>
            <person name="Zhong H."/>
            <person name="Williams B.T."/>
            <person name="Zheng Y."/>
            <person name="Curson A.R.J."/>
            <person name="Sun C."/>
            <person name="Sun H."/>
            <person name="Song D."/>
            <person name="Wagner Mackenzie B."/>
            <person name="Bermejo Martinez A."/>
            <person name="Todd J.D."/>
            <person name="Zhang X.H."/>
        </authorList>
    </citation>
    <scope>NUCLEOTIDE SEQUENCE [LARGE SCALE GENOMIC DNA]</scope>
    <source>
        <strain evidence="18 19">ESS08</strain>
    </source>
</reference>
<dbReference type="GO" id="GO:0046983">
    <property type="term" value="F:protein dimerization activity"/>
    <property type="evidence" value="ECO:0007669"/>
    <property type="project" value="InterPro"/>
</dbReference>
<evidence type="ECO:0000259" key="17">
    <source>
        <dbReference type="PROSITE" id="PS50885"/>
    </source>
</evidence>
<dbReference type="InterPro" id="IPR005467">
    <property type="entry name" value="His_kinase_dom"/>
</dbReference>
<organism evidence="18 19">
    <name type="scientific">Mesobacillus boroniphilus</name>
    <dbReference type="NCBI Taxonomy" id="308892"/>
    <lineage>
        <taxon>Bacteria</taxon>
        <taxon>Bacillati</taxon>
        <taxon>Bacillota</taxon>
        <taxon>Bacilli</taxon>
        <taxon>Bacillales</taxon>
        <taxon>Bacillaceae</taxon>
        <taxon>Mesobacillus</taxon>
    </lineage>
</organism>
<evidence type="ECO:0000256" key="8">
    <source>
        <dbReference type="ARBA" id="ARBA00022777"/>
    </source>
</evidence>
<dbReference type="InterPro" id="IPR036890">
    <property type="entry name" value="HATPase_C_sf"/>
</dbReference>
<evidence type="ECO:0000256" key="9">
    <source>
        <dbReference type="ARBA" id="ARBA00022840"/>
    </source>
</evidence>
<dbReference type="PROSITE" id="PS50885">
    <property type="entry name" value="HAMP"/>
    <property type="match status" value="1"/>
</dbReference>
<evidence type="ECO:0000313" key="19">
    <source>
        <dbReference type="Proteomes" id="UP000761411"/>
    </source>
</evidence>
<comment type="catalytic activity">
    <reaction evidence="1 13">
        <text>ATP + protein L-histidine = ADP + protein N-phospho-L-histidine.</text>
        <dbReference type="EC" id="2.7.13.3"/>
    </reaction>
</comment>
<keyword evidence="6 15" id="KW-0812">Transmembrane</keyword>
<keyword evidence="4" id="KW-0597">Phosphoprotein</keyword>
<dbReference type="CDD" id="cd16917">
    <property type="entry name" value="HATPase_UhpB-NarQ-NarX-like"/>
    <property type="match status" value="1"/>
</dbReference>
<dbReference type="InterPro" id="IPR003660">
    <property type="entry name" value="HAMP_dom"/>
</dbReference>
<evidence type="ECO:0000256" key="11">
    <source>
        <dbReference type="ARBA" id="ARBA00023012"/>
    </source>
</evidence>
<dbReference type="InterPro" id="IPR050482">
    <property type="entry name" value="Sensor_HK_TwoCompSys"/>
</dbReference>
<comment type="caution">
    <text evidence="18">The sequence shown here is derived from an EMBL/GenBank/DDBJ whole genome shotgun (WGS) entry which is preliminary data.</text>
</comment>
<feature type="transmembrane region" description="Helical" evidence="15">
    <location>
        <begin position="48"/>
        <end position="67"/>
    </location>
</feature>
<evidence type="ECO:0000256" key="3">
    <source>
        <dbReference type="ARBA" id="ARBA00022475"/>
    </source>
</evidence>
<name>A0A944CHX4_9BACI</name>
<dbReference type="Pfam" id="PF07730">
    <property type="entry name" value="HisKA_3"/>
    <property type="match status" value="1"/>
</dbReference>
<proteinExistence type="predicted"/>
<keyword evidence="10 15" id="KW-1133">Transmembrane helix</keyword>
<feature type="domain" description="Histidine kinase" evidence="16">
    <location>
        <begin position="150"/>
        <end position="344"/>
    </location>
</feature>
<dbReference type="InterPro" id="IPR017202">
    <property type="entry name" value="LiaS/VraS"/>
</dbReference>
<dbReference type="Gene3D" id="6.10.340.10">
    <property type="match status" value="1"/>
</dbReference>
<dbReference type="EC" id="2.7.13.3" evidence="13"/>
<evidence type="ECO:0000256" key="6">
    <source>
        <dbReference type="ARBA" id="ARBA00022692"/>
    </source>
</evidence>
<feature type="domain" description="HAMP" evidence="17">
    <location>
        <begin position="71"/>
        <end position="123"/>
    </location>
</feature>
<dbReference type="SUPFAM" id="SSF55874">
    <property type="entry name" value="ATPase domain of HSP90 chaperone/DNA topoisomerase II/histidine kinase"/>
    <property type="match status" value="1"/>
</dbReference>
<accession>A0A944CHX4</accession>
<dbReference type="Pfam" id="PF02518">
    <property type="entry name" value="HATPase_c"/>
    <property type="match status" value="1"/>
</dbReference>
<dbReference type="InterPro" id="IPR003594">
    <property type="entry name" value="HATPase_dom"/>
</dbReference>
<dbReference type="Gene3D" id="1.20.5.1930">
    <property type="match status" value="1"/>
</dbReference>
<dbReference type="EMBL" id="QTKX01000001">
    <property type="protein sequence ID" value="MBS8262962.1"/>
    <property type="molecule type" value="Genomic_DNA"/>
</dbReference>
<comment type="subcellular location">
    <subcellularLocation>
        <location evidence="2 13">Cell membrane</location>
        <topology evidence="2 13">Multi-pass membrane protein</topology>
    </subcellularLocation>
</comment>
<dbReference type="PROSITE" id="PS50109">
    <property type="entry name" value="HIS_KIN"/>
    <property type="match status" value="1"/>
</dbReference>
<keyword evidence="9 13" id="KW-0067">ATP-binding</keyword>
<keyword evidence="7 13" id="KW-0547">Nucleotide-binding</keyword>
<evidence type="ECO:0000256" key="15">
    <source>
        <dbReference type="SAM" id="Phobius"/>
    </source>
</evidence>
<keyword evidence="5 13" id="KW-0808">Transferase</keyword>
<evidence type="ECO:0000256" key="1">
    <source>
        <dbReference type="ARBA" id="ARBA00000085"/>
    </source>
</evidence>
<evidence type="ECO:0000256" key="10">
    <source>
        <dbReference type="ARBA" id="ARBA00022989"/>
    </source>
</evidence>
<gene>
    <name evidence="18" type="ORF">DYI25_00765</name>
</gene>
<feature type="transmembrane region" description="Helical" evidence="15">
    <location>
        <begin position="12"/>
        <end position="36"/>
    </location>
</feature>
<keyword evidence="11 13" id="KW-0902">Two-component regulatory system</keyword>
<dbReference type="InterPro" id="IPR011712">
    <property type="entry name" value="Sig_transdc_His_kin_sub3_dim/P"/>
</dbReference>
<dbReference type="GO" id="GO:0005524">
    <property type="term" value="F:ATP binding"/>
    <property type="evidence" value="ECO:0007669"/>
    <property type="project" value="UniProtKB-UniRule"/>
</dbReference>
<keyword evidence="3 13" id="KW-1003">Cell membrane</keyword>
<dbReference type="PIRSF" id="PIRSF037431">
    <property type="entry name" value="STHK_LiaS"/>
    <property type="match status" value="1"/>
</dbReference>
<evidence type="ECO:0000256" key="12">
    <source>
        <dbReference type="ARBA" id="ARBA00023136"/>
    </source>
</evidence>
<dbReference type="GO" id="GO:0000155">
    <property type="term" value="F:phosphorelay sensor kinase activity"/>
    <property type="evidence" value="ECO:0007669"/>
    <property type="project" value="UniProtKB-UniRule"/>
</dbReference>
<dbReference type="PANTHER" id="PTHR24421:SF37">
    <property type="entry name" value="SENSOR HISTIDINE KINASE NARS"/>
    <property type="match status" value="1"/>
</dbReference>
<evidence type="ECO:0000256" key="13">
    <source>
        <dbReference type="PIRNR" id="PIRNR037431"/>
    </source>
</evidence>
<evidence type="ECO:0000259" key="16">
    <source>
        <dbReference type="PROSITE" id="PS50109"/>
    </source>
</evidence>
<dbReference type="Gene3D" id="3.30.565.10">
    <property type="entry name" value="Histidine kinase-like ATPase, C-terminal domain"/>
    <property type="match status" value="1"/>
</dbReference>